<gene>
    <name evidence="2" type="ORF">PACLA_8A020083</name>
</gene>
<feature type="compositionally biased region" description="Polar residues" evidence="1">
    <location>
        <begin position="1"/>
        <end position="43"/>
    </location>
</feature>
<feature type="compositionally biased region" description="Polar residues" evidence="1">
    <location>
        <begin position="938"/>
        <end position="947"/>
    </location>
</feature>
<dbReference type="GO" id="GO:0001156">
    <property type="term" value="F:TFIIIC-class transcription factor complex binding"/>
    <property type="evidence" value="ECO:0007669"/>
    <property type="project" value="TreeGrafter"/>
</dbReference>
<sequence length="2083" mass="222052">MVTESVAGQFSSVGKTSTLPVTGNVNSQPSTAQLPADTNSDATPVNKDFETQSLSKTDTTPINKNGAVANRPSSGGPVNTATVVGQISTGTNKDVVAVSTDTQKTSYSQNEVAANTTATTQLVRRARIRPKVGLVSTKTPVAKSSTRTQVKKTTTPDQTNVLPASVAISSKNAGAGQTSIDTAKETQNSNVSSVKITNNQPLAGSITKTSTKNATGLLETSKEPNTLKRTTLTRRSRITPNVGEKTSKAAVQRTVPVSQSTSCAEVQSDIILPDRENGSKTSNENVDQSNSSCEKEPNSEIGKPLTRTITGSENADGAERSSTLVDQPLSSTIKESENVNIASSEKTSNIERTPITSEKDSSNIDHSSSSTSTASQNLHGSGSEHTKSTTTPRLTRRNRFKSRGGIVGGSSVPTNRTQEKPSAVVNKPASSRSVNVNNAASGQGLTVVQEKSVSGGTKSAPQSTVSLNERSENRTITEPGDGNAIDNVVPTNENAKPAGHELPRKETRISNSIISHHIQVQLNQASDPSVADHSTLFTSEGLSDKRQQAVATENSNAEQTCSENNLSFGGRSLQDSSQDVVILPQDNDRASRNIESSSASCLPVMMEDSSILPQGNMTCDSLPSRGVVPDTPEVSTQTTAEVNTDHDFSHLYHLENADDLLRILLSAEIPGFDSGTQEKSGISVDTSRMLVDMGSVSMDTSTPNVHADPNKSIFTPSPSTRLENESRIVSQNNQSETRQFESRDLPQNNQSRTISNKGQVPTTSNVSANFNNRPVATSRLVVKRQRSRPKNKQRPQPIETPVLDISTIPIASNIEIEPEISTCDDIDHPVLELPDDLIREDLTQSSPKANTSSGGLKRRFQQRRSGAVKLVLSRKRSESSAVDKEERSSTSGDKSSTSGNRSSTSGDRNSNALGSTSSTAGDTCSTPMDTSARDSPARNRTSKVGTENSREIARRARPVSNIQIRRKTSKKKSRTERRISDGSSSVVDNAHTTLPGSTTVPVPEKGNLLQKQTSITSQQELPDDSQSVSVNVSESPSSVEVCSNTATENTAVISASGTNAGIETESSVVESCVHEMPNDFQSEIELTTDSVEILDSVQNNASSTVKGKGINSGSGNDDESQSCVANTSVHDLSKDDEIEIVLEVIGTAQGYTDVVCGSANAVSSSGARYANIKQTTMTDASLSNDNETNVENGSEKINATSSLQQSNDAVHGQKSITDVNLSNNCGDNVICVESAGGGQDEFVQSSIEVVGTNNDGKCTDDGQTKGIPNSGNGGSVTVNSGSESLRSSLPVSTIEESLCNNGPSKRLTRSTNRVSTANSGRKGITPDPRSSTPLHNVSYDASLASDVELNSDSRSTTDNILSGGKSRDDINLTSLNKIPDISLREADSVFGTSISNELNRDSQCTADDILVNESGDGINPIPSPRIQDISLNIPESVIEAAIRNTSEPLPDIVECPECPEFMLCLTTVDETSINRQAHNLSQTQPGTLEDNVARATRRASGEFDAQELLGIGIEETQTPQQEGSFSERRIGISEDNGDSGGASFVNREQTPTSSDKDAVSATNTATNGKNSEIQPSKKGAKASKSKQKGKASVQATANENGTNDETVSNEKESDKQLSGKKAEKGRSRQKPKPNIQRKRKARGKIVDDDEPESTTGGNSGSAMQEDDGNKRTSENGDDHLGVEEGSLGDISVQDDSLGSSYVQEDGLIGDTCVQDGSLGDTTIQPDTTTEGSGGLEASLEVSTPEVPSDPIQDASSKKSGSRKRQGKAVKPKIPAKRTRKKPDVIQESENVDGGDESEQRTTETPQDETTASTPTVQETEDGTTTQKRKRGRRSKKTTNIEEASEQTENAPVEKPASKRRKSQRGGAEQGAEVNIASMKICDMISYNPMTNPMTSENQNETQSSVLSGISSQSGQAETVLPATEEQPEQNAGGGAAVCAPRVTIDADGNIVLDEESLVIDSTPVPDNLDREVVFENANQQYTAAHKKKNIDRWGKQETLYFYEVLSQTGTDFSLMAKLFPKRNRTELKRKFKREEKVNRDLIDKALSQRIPLAASLFADCLEETEEEMERSFVVPTAETAAQA</sequence>
<feature type="compositionally biased region" description="Polar residues" evidence="1">
    <location>
        <begin position="1515"/>
        <end position="1524"/>
    </location>
</feature>
<feature type="compositionally biased region" description="Basic and acidic residues" evidence="1">
    <location>
        <begin position="1667"/>
        <end position="1682"/>
    </location>
</feature>
<organism evidence="2 3">
    <name type="scientific">Paramuricea clavata</name>
    <name type="common">Red gorgonian</name>
    <name type="synonym">Violescent sea-whip</name>
    <dbReference type="NCBI Taxonomy" id="317549"/>
    <lineage>
        <taxon>Eukaryota</taxon>
        <taxon>Metazoa</taxon>
        <taxon>Cnidaria</taxon>
        <taxon>Anthozoa</taxon>
        <taxon>Octocorallia</taxon>
        <taxon>Malacalcyonacea</taxon>
        <taxon>Plexauridae</taxon>
        <taxon>Paramuricea</taxon>
    </lineage>
</organism>
<feature type="compositionally biased region" description="Polar residues" evidence="1">
    <location>
        <begin position="1596"/>
        <end position="1606"/>
    </location>
</feature>
<feature type="compositionally biased region" description="Low complexity" evidence="1">
    <location>
        <begin position="889"/>
        <end position="911"/>
    </location>
</feature>
<feature type="region of interest" description="Disordered" evidence="1">
    <location>
        <begin position="1012"/>
        <end position="1031"/>
    </location>
</feature>
<feature type="region of interest" description="Disordered" evidence="1">
    <location>
        <begin position="1253"/>
        <end position="1336"/>
    </location>
</feature>
<feature type="compositionally biased region" description="Polar residues" evidence="1">
    <location>
        <begin position="320"/>
        <end position="356"/>
    </location>
</feature>
<feature type="compositionally biased region" description="Basic residues" evidence="1">
    <location>
        <begin position="1627"/>
        <end position="1643"/>
    </location>
</feature>
<feature type="compositionally biased region" description="Basic residues" evidence="1">
    <location>
        <begin position="781"/>
        <end position="793"/>
    </location>
</feature>
<comment type="caution">
    <text evidence="2">The sequence shown here is derived from an EMBL/GenBank/DDBJ whole genome shotgun (WGS) entry which is preliminary data.</text>
</comment>
<feature type="compositionally biased region" description="Polar residues" evidence="1">
    <location>
        <begin position="255"/>
        <end position="265"/>
    </location>
</feature>
<evidence type="ECO:0000256" key="1">
    <source>
        <dbReference type="SAM" id="MobiDB-lite"/>
    </source>
</evidence>
<feature type="region of interest" description="Disordered" evidence="1">
    <location>
        <begin position="1"/>
        <end position="78"/>
    </location>
</feature>
<dbReference type="InterPro" id="IPR009057">
    <property type="entry name" value="Homeodomain-like_sf"/>
</dbReference>
<dbReference type="InterPro" id="IPR001005">
    <property type="entry name" value="SANT/Myb"/>
</dbReference>
<feature type="compositionally biased region" description="Basic and acidic residues" evidence="1">
    <location>
        <begin position="1608"/>
        <end position="1626"/>
    </location>
</feature>
<feature type="compositionally biased region" description="Polar residues" evidence="1">
    <location>
        <begin position="279"/>
        <end position="292"/>
    </location>
</feature>
<feature type="compositionally biased region" description="Polar residues" evidence="1">
    <location>
        <begin position="1283"/>
        <end position="1319"/>
    </location>
</feature>
<protein>
    <submittedName>
        <fullName evidence="2">---NA</fullName>
    </submittedName>
</protein>
<feature type="compositionally biased region" description="Basic residues" evidence="1">
    <location>
        <begin position="1759"/>
        <end position="1780"/>
    </location>
</feature>
<evidence type="ECO:0000313" key="3">
    <source>
        <dbReference type="Proteomes" id="UP001152795"/>
    </source>
</evidence>
<feature type="compositionally biased region" description="Basic and acidic residues" evidence="1">
    <location>
        <begin position="875"/>
        <end position="888"/>
    </location>
</feature>
<feature type="region of interest" description="Disordered" evidence="1">
    <location>
        <begin position="1511"/>
        <end position="1874"/>
    </location>
</feature>
<dbReference type="GO" id="GO:0070898">
    <property type="term" value="P:RNA polymerase III preinitiation complex assembly"/>
    <property type="evidence" value="ECO:0007669"/>
    <property type="project" value="TreeGrafter"/>
</dbReference>
<feature type="compositionally biased region" description="Polar residues" evidence="1">
    <location>
        <begin position="51"/>
        <end position="63"/>
    </location>
</feature>
<feature type="region of interest" description="Disordered" evidence="1">
    <location>
        <begin position="696"/>
        <end position="803"/>
    </location>
</feature>
<feature type="compositionally biased region" description="Polar residues" evidence="1">
    <location>
        <begin position="843"/>
        <end position="854"/>
    </location>
</feature>
<feature type="compositionally biased region" description="Low complexity" evidence="1">
    <location>
        <begin position="429"/>
        <end position="441"/>
    </location>
</feature>
<dbReference type="OrthoDB" id="272624at2759"/>
<reference evidence="2" key="1">
    <citation type="submission" date="2020-04" db="EMBL/GenBank/DDBJ databases">
        <authorList>
            <person name="Alioto T."/>
            <person name="Alioto T."/>
            <person name="Gomez Garrido J."/>
        </authorList>
    </citation>
    <scope>NUCLEOTIDE SEQUENCE</scope>
    <source>
        <strain evidence="2">A484AB</strain>
    </source>
</reference>
<keyword evidence="3" id="KW-1185">Reference proteome</keyword>
<feature type="compositionally biased region" description="Low complexity" evidence="1">
    <location>
        <begin position="364"/>
        <end position="375"/>
    </location>
</feature>
<feature type="compositionally biased region" description="Basic residues" evidence="1">
    <location>
        <begin position="1578"/>
        <end position="1589"/>
    </location>
</feature>
<feature type="compositionally biased region" description="Polar residues" evidence="1">
    <location>
        <begin position="1653"/>
        <end position="1662"/>
    </location>
</feature>
<dbReference type="InterPro" id="IPR039467">
    <property type="entry name" value="TFIIIB_B''_Myb"/>
</dbReference>
<dbReference type="GO" id="GO:0000126">
    <property type="term" value="C:transcription factor TFIIIB complex"/>
    <property type="evidence" value="ECO:0007669"/>
    <property type="project" value="TreeGrafter"/>
</dbReference>
<feature type="region of interest" description="Disordered" evidence="1">
    <location>
        <begin position="839"/>
        <end position="1006"/>
    </location>
</feature>
<dbReference type="SUPFAM" id="SSF46689">
    <property type="entry name" value="Homeodomain-like"/>
    <property type="match status" value="1"/>
</dbReference>
<feature type="compositionally biased region" description="Basic residues" evidence="1">
    <location>
        <begin position="1826"/>
        <end position="1836"/>
    </location>
</feature>
<feature type="compositionally biased region" description="Basic residues" evidence="1">
    <location>
        <begin position="964"/>
        <end position="975"/>
    </location>
</feature>
<evidence type="ECO:0000313" key="2">
    <source>
        <dbReference type="EMBL" id="CAB3979762.1"/>
    </source>
</evidence>
<feature type="compositionally biased region" description="Polar residues" evidence="1">
    <location>
        <begin position="712"/>
        <end position="737"/>
    </location>
</feature>
<dbReference type="PANTHER" id="PTHR22929">
    <property type="entry name" value="RNA POLYMERASE III TRANSCRIPTION INITIATION FACTOR B"/>
    <property type="match status" value="1"/>
</dbReference>
<dbReference type="EMBL" id="CACRXK020000226">
    <property type="protein sequence ID" value="CAB3979762.1"/>
    <property type="molecule type" value="Genomic_DNA"/>
</dbReference>
<feature type="compositionally biased region" description="Polar residues" evidence="1">
    <location>
        <begin position="981"/>
        <end position="1000"/>
    </location>
</feature>
<dbReference type="Proteomes" id="UP001152795">
    <property type="component" value="Unassembled WGS sequence"/>
</dbReference>
<feature type="compositionally biased region" description="Polar residues" evidence="1">
    <location>
        <begin position="443"/>
        <end position="468"/>
    </location>
</feature>
<accession>A0A7D9D9E0</accession>
<dbReference type="Pfam" id="PF15963">
    <property type="entry name" value="Myb_DNA-bind_7"/>
    <property type="match status" value="1"/>
</dbReference>
<feature type="region of interest" description="Disordered" evidence="1">
    <location>
        <begin position="1102"/>
        <end position="1122"/>
    </location>
</feature>
<feature type="compositionally biased region" description="Polar residues" evidence="1">
    <location>
        <begin position="745"/>
        <end position="775"/>
    </location>
</feature>
<feature type="compositionally biased region" description="Polar residues" evidence="1">
    <location>
        <begin position="1719"/>
        <end position="1730"/>
    </location>
</feature>
<feature type="region of interest" description="Disordered" evidence="1">
    <location>
        <begin position="237"/>
        <end position="482"/>
    </location>
</feature>
<feature type="compositionally biased region" description="Polar residues" evidence="1">
    <location>
        <begin position="1693"/>
        <end position="1702"/>
    </location>
</feature>
<dbReference type="PANTHER" id="PTHR22929:SF0">
    <property type="entry name" value="TRANSCRIPTION FACTOR TFIIIB COMPONENT B'' HOMOLOG"/>
    <property type="match status" value="1"/>
</dbReference>
<name>A0A7D9D9E0_PARCT</name>
<proteinExistence type="predicted"/>
<dbReference type="SMART" id="SM00717">
    <property type="entry name" value="SANT"/>
    <property type="match status" value="1"/>
</dbReference>
<feature type="compositionally biased region" description="Polar residues" evidence="1">
    <location>
        <begin position="912"/>
        <end position="929"/>
    </location>
</feature>
<feature type="compositionally biased region" description="Polar residues" evidence="1">
    <location>
        <begin position="1560"/>
        <end position="1574"/>
    </location>
</feature>
<feature type="compositionally biased region" description="Polar residues" evidence="1">
    <location>
        <begin position="1802"/>
        <end position="1817"/>
    </location>
</feature>